<gene>
    <name evidence="3" type="ORF">M8330_06010</name>
</gene>
<dbReference type="RefSeq" id="WP_250826591.1">
    <property type="nucleotide sequence ID" value="NZ_JAMOIL010000006.1"/>
</dbReference>
<protein>
    <recommendedName>
        <fullName evidence="5">Lipoprotein</fullName>
    </recommendedName>
</protein>
<name>A0A9X2D625_9ACTN</name>
<dbReference type="AlphaFoldDB" id="A0A9X2D625"/>
<organism evidence="3 4">
    <name type="scientific">Nocardioides bruguierae</name>
    <dbReference type="NCBI Taxonomy" id="2945102"/>
    <lineage>
        <taxon>Bacteria</taxon>
        <taxon>Bacillati</taxon>
        <taxon>Actinomycetota</taxon>
        <taxon>Actinomycetes</taxon>
        <taxon>Propionibacteriales</taxon>
        <taxon>Nocardioidaceae</taxon>
        <taxon>Nocardioides</taxon>
    </lineage>
</organism>
<keyword evidence="4" id="KW-1185">Reference proteome</keyword>
<reference evidence="3" key="1">
    <citation type="submission" date="2022-05" db="EMBL/GenBank/DDBJ databases">
        <authorList>
            <person name="Tuo L."/>
        </authorList>
    </citation>
    <scope>NUCLEOTIDE SEQUENCE</scope>
    <source>
        <strain evidence="3">BSK12Z-4</strain>
    </source>
</reference>
<feature type="chain" id="PRO_5040906430" description="Lipoprotein" evidence="2">
    <location>
        <begin position="25"/>
        <end position="178"/>
    </location>
</feature>
<evidence type="ECO:0000313" key="3">
    <source>
        <dbReference type="EMBL" id="MCM0619846.1"/>
    </source>
</evidence>
<dbReference type="PROSITE" id="PS51257">
    <property type="entry name" value="PROKAR_LIPOPROTEIN"/>
    <property type="match status" value="1"/>
</dbReference>
<evidence type="ECO:0000313" key="4">
    <source>
        <dbReference type="Proteomes" id="UP001139485"/>
    </source>
</evidence>
<evidence type="ECO:0000256" key="2">
    <source>
        <dbReference type="SAM" id="SignalP"/>
    </source>
</evidence>
<dbReference type="EMBL" id="JAMOIL010000006">
    <property type="protein sequence ID" value="MCM0619846.1"/>
    <property type="molecule type" value="Genomic_DNA"/>
</dbReference>
<feature type="compositionally biased region" description="Acidic residues" evidence="1">
    <location>
        <begin position="50"/>
        <end position="60"/>
    </location>
</feature>
<evidence type="ECO:0008006" key="5">
    <source>
        <dbReference type="Google" id="ProtNLM"/>
    </source>
</evidence>
<dbReference type="Proteomes" id="UP001139485">
    <property type="component" value="Unassembled WGS sequence"/>
</dbReference>
<accession>A0A9X2D625</accession>
<proteinExistence type="predicted"/>
<feature type="region of interest" description="Disordered" evidence="1">
    <location>
        <begin position="22"/>
        <end position="61"/>
    </location>
</feature>
<keyword evidence="2" id="KW-0732">Signal</keyword>
<feature type="signal peptide" evidence="2">
    <location>
        <begin position="1"/>
        <end position="24"/>
    </location>
</feature>
<sequence length="178" mass="17915">MHRPRPLLLAGLCALVLASGCASQGTPTAEPAPSASPSTSPSGSPSSGTDEGEDGSESQDEAAYPVVTLTAASASGRCAVPTAARLRLADGAWSGTVTDAGDGSVTVVTDRTWAGEEAGTLRLDVLDDVDLLLDGLALEVDEDVLVAASGSQVMVCGFSGEETAARTRLYERAFGTTA</sequence>
<evidence type="ECO:0000256" key="1">
    <source>
        <dbReference type="SAM" id="MobiDB-lite"/>
    </source>
</evidence>
<comment type="caution">
    <text evidence="3">The sequence shown here is derived from an EMBL/GenBank/DDBJ whole genome shotgun (WGS) entry which is preliminary data.</text>
</comment>
<feature type="compositionally biased region" description="Low complexity" evidence="1">
    <location>
        <begin position="22"/>
        <end position="49"/>
    </location>
</feature>